<keyword evidence="3" id="KW-0969">Cilium</keyword>
<protein>
    <submittedName>
        <fullName evidence="3">Flagella basal body P-ring formation protein FlgA</fullName>
    </submittedName>
</protein>
<dbReference type="InterPro" id="IPR017585">
    <property type="entry name" value="SAF_FlgA"/>
</dbReference>
<gene>
    <name evidence="3" type="ORF">ACFFGE_13825</name>
</gene>
<evidence type="ECO:0000256" key="1">
    <source>
        <dbReference type="SAM" id="SignalP"/>
    </source>
</evidence>
<organism evidence="3 4">
    <name type="scientific">Brevundimonas balnearis</name>
    <dbReference type="NCBI Taxonomy" id="1572858"/>
    <lineage>
        <taxon>Bacteria</taxon>
        <taxon>Pseudomonadati</taxon>
        <taxon>Pseudomonadota</taxon>
        <taxon>Alphaproteobacteria</taxon>
        <taxon>Caulobacterales</taxon>
        <taxon>Caulobacteraceae</taxon>
        <taxon>Brevundimonas</taxon>
    </lineage>
</organism>
<keyword evidence="3" id="KW-0282">Flagellum</keyword>
<dbReference type="Pfam" id="PF13144">
    <property type="entry name" value="ChapFlgA"/>
    <property type="match status" value="1"/>
</dbReference>
<keyword evidence="4" id="KW-1185">Reference proteome</keyword>
<feature type="chain" id="PRO_5045572834" evidence="1">
    <location>
        <begin position="19"/>
        <end position="199"/>
    </location>
</feature>
<keyword evidence="1" id="KW-0732">Signal</keyword>
<dbReference type="Proteomes" id="UP001589906">
    <property type="component" value="Unassembled WGS sequence"/>
</dbReference>
<accession>A0ABV6R5Q2</accession>
<evidence type="ECO:0000313" key="4">
    <source>
        <dbReference type="Proteomes" id="UP001589906"/>
    </source>
</evidence>
<dbReference type="RefSeq" id="WP_376837053.1">
    <property type="nucleotide sequence ID" value="NZ_JBHLSW010000015.1"/>
</dbReference>
<proteinExistence type="predicted"/>
<dbReference type="EMBL" id="JBHLSW010000015">
    <property type="protein sequence ID" value="MFC0634955.1"/>
    <property type="molecule type" value="Genomic_DNA"/>
</dbReference>
<evidence type="ECO:0000259" key="2">
    <source>
        <dbReference type="Pfam" id="PF13144"/>
    </source>
</evidence>
<sequence>MRALIALLLMTVATPALADPVSLRANPQDDDGRVTLGDIFDGAGAASNVVVAERVGPSVMLPAAQVQAAARAAGLDWSNPQGLRRVVVRRAPQLAAQNAAPAVAGEAPTGAPAAALRPAPSGAAVIARGDTVQVAYEVGGVRLTVTGRAQRAAALGQPLTVINSQSGRAIEAVAAGPGRAIAGPAALQARADAAVFPGR</sequence>
<feature type="domain" description="Flagella basal body P-ring formation protein FlgA SAF" evidence="2">
    <location>
        <begin position="124"/>
        <end position="179"/>
    </location>
</feature>
<dbReference type="Gene3D" id="2.30.30.760">
    <property type="match status" value="1"/>
</dbReference>
<keyword evidence="3" id="KW-0966">Cell projection</keyword>
<comment type="caution">
    <text evidence="3">The sequence shown here is derived from an EMBL/GenBank/DDBJ whole genome shotgun (WGS) entry which is preliminary data.</text>
</comment>
<reference evidence="3 4" key="1">
    <citation type="submission" date="2024-09" db="EMBL/GenBank/DDBJ databases">
        <authorList>
            <person name="Sun Q."/>
            <person name="Mori K."/>
        </authorList>
    </citation>
    <scope>NUCLEOTIDE SEQUENCE [LARGE SCALE GENOMIC DNA]</scope>
    <source>
        <strain evidence="3 4">NCAIM B.02621</strain>
    </source>
</reference>
<evidence type="ECO:0000313" key="3">
    <source>
        <dbReference type="EMBL" id="MFC0634955.1"/>
    </source>
</evidence>
<name>A0ABV6R5Q2_9CAUL</name>
<feature type="signal peptide" evidence="1">
    <location>
        <begin position="1"/>
        <end position="18"/>
    </location>
</feature>